<organism evidence="2 3">
    <name type="scientific">Paspalum notatum var. saurae</name>
    <dbReference type="NCBI Taxonomy" id="547442"/>
    <lineage>
        <taxon>Eukaryota</taxon>
        <taxon>Viridiplantae</taxon>
        <taxon>Streptophyta</taxon>
        <taxon>Embryophyta</taxon>
        <taxon>Tracheophyta</taxon>
        <taxon>Spermatophyta</taxon>
        <taxon>Magnoliopsida</taxon>
        <taxon>Liliopsida</taxon>
        <taxon>Poales</taxon>
        <taxon>Poaceae</taxon>
        <taxon>PACMAD clade</taxon>
        <taxon>Panicoideae</taxon>
        <taxon>Andropogonodae</taxon>
        <taxon>Paspaleae</taxon>
        <taxon>Paspalinae</taxon>
        <taxon>Paspalum</taxon>
    </lineage>
</organism>
<name>A0AAQ3WDZ3_PASNO</name>
<dbReference type="PANTHER" id="PTHR32166:SF81">
    <property type="entry name" value="OS06G0658400 PROTEIN"/>
    <property type="match status" value="1"/>
</dbReference>
<proteinExistence type="predicted"/>
<gene>
    <name evidence="2" type="ORF">U9M48_008625</name>
</gene>
<evidence type="ECO:0000259" key="1">
    <source>
        <dbReference type="Pfam" id="PF04937"/>
    </source>
</evidence>
<feature type="non-terminal residue" evidence="2">
    <location>
        <position position="426"/>
    </location>
</feature>
<dbReference type="PANTHER" id="PTHR32166">
    <property type="entry name" value="OSJNBA0013A04.12 PROTEIN"/>
    <property type="match status" value="1"/>
</dbReference>
<dbReference type="InterPro" id="IPR007021">
    <property type="entry name" value="DUF659"/>
</dbReference>
<dbReference type="AlphaFoldDB" id="A0AAQ3WDZ3"/>
<feature type="domain" description="DUF659" evidence="1">
    <location>
        <begin position="91"/>
        <end position="230"/>
    </location>
</feature>
<accession>A0AAQ3WDZ3</accession>
<keyword evidence="3" id="KW-1185">Reference proteome</keyword>
<dbReference type="Pfam" id="PF04937">
    <property type="entry name" value="DUF659"/>
    <property type="match status" value="1"/>
</dbReference>
<dbReference type="Proteomes" id="UP001341281">
    <property type="component" value="Chromosome 02"/>
</dbReference>
<dbReference type="EMBL" id="CP144746">
    <property type="protein sequence ID" value="WVZ58346.1"/>
    <property type="molecule type" value="Genomic_DNA"/>
</dbReference>
<dbReference type="InterPro" id="IPR012337">
    <property type="entry name" value="RNaseH-like_sf"/>
</dbReference>
<evidence type="ECO:0000313" key="3">
    <source>
        <dbReference type="Proteomes" id="UP001341281"/>
    </source>
</evidence>
<evidence type="ECO:0000313" key="2">
    <source>
        <dbReference type="EMBL" id="WVZ58346.1"/>
    </source>
</evidence>
<protein>
    <recommendedName>
        <fullName evidence="1">DUF659 domain-containing protein</fullName>
    </recommendedName>
</protein>
<dbReference type="SUPFAM" id="SSF53098">
    <property type="entry name" value="Ribonuclease H-like"/>
    <property type="match status" value="1"/>
</dbReference>
<sequence length="426" mass="48623">GCVQPCPCIGQPKPPPRLRPLVPLLFSVRCGRPPLPSSSVSASVLSRPLPREPPPPSAAAASFLSRRRLVAVRVGNFLSPTTLLLLGNVQEKAHVERMLQPIKETWSSKGVSIVSDGWSDAQRCPLLNFLAVTEDGPMFLRAINTEGISKTKEYISEKMLAVIMRLGHKMLCRAAGIIVEQKHPHILWTPRVVHTLNLALKNICAARDSEDVLYDEFKWINQIIGDASMIKNFIMNHSMRLSMFNEYSKLKFLAIADTRFASAIVMLRRFIAIKDALSVMVVSEKWSAYREDNVGQAQFVKEKIVNDLWWDDVRYFLDFTEPIYSMIRAADTDKPCLHLIYEMWDTMIEKVKSVIYRHERKEPNEESIFYSAVYDILVNRWTKSNTPLHCLAHTLNPKYYTDAWVNEVPNQVAPHNDEEISEMRNA</sequence>
<reference evidence="2 3" key="1">
    <citation type="submission" date="2024-02" db="EMBL/GenBank/DDBJ databases">
        <title>High-quality chromosome-scale genome assembly of Pensacola bahiagrass (Paspalum notatum Flugge var. saurae).</title>
        <authorList>
            <person name="Vega J.M."/>
            <person name="Podio M."/>
            <person name="Orjuela J."/>
            <person name="Siena L.A."/>
            <person name="Pessino S.C."/>
            <person name="Combes M.C."/>
            <person name="Mariac C."/>
            <person name="Albertini E."/>
            <person name="Pupilli F."/>
            <person name="Ortiz J.P.A."/>
            <person name="Leblanc O."/>
        </authorList>
    </citation>
    <scope>NUCLEOTIDE SEQUENCE [LARGE SCALE GENOMIC DNA]</scope>
    <source>
        <strain evidence="2">R1</strain>
        <tissue evidence="2">Leaf</tissue>
    </source>
</reference>